<evidence type="ECO:0000256" key="1">
    <source>
        <dbReference type="ARBA" id="ARBA00005010"/>
    </source>
</evidence>
<protein>
    <recommendedName>
        <fullName evidence="2">precorrin-2 dehydrogenase</fullName>
        <ecNumber evidence="2">1.3.1.76</ecNumber>
    </recommendedName>
</protein>
<reference evidence="8" key="2">
    <citation type="submission" date="2016-11" db="EMBL/GenBank/DDBJ databases">
        <authorList>
            <person name="Varghese N."/>
            <person name="Submissions S."/>
        </authorList>
    </citation>
    <scope>NUCLEOTIDE SEQUENCE</scope>
    <source>
        <strain evidence="8">DSM 4029</strain>
    </source>
</reference>
<evidence type="ECO:0000256" key="3">
    <source>
        <dbReference type="ARBA" id="ARBA00023002"/>
    </source>
</evidence>
<organism evidence="8 9">
    <name type="scientific">Bittarella massiliensis</name>
    <name type="common">ex Durand et al. 2017</name>
    <dbReference type="NCBI Taxonomy" id="1720313"/>
    <lineage>
        <taxon>Bacteria</taxon>
        <taxon>Bacillati</taxon>
        <taxon>Bacillota</taxon>
        <taxon>Clostridia</taxon>
        <taxon>Eubacteriales</taxon>
        <taxon>Oscillospiraceae</taxon>
        <taxon>Bittarella (ex Durand et al. 2017)</taxon>
    </lineage>
</organism>
<dbReference type="Proteomes" id="UP000184089">
    <property type="component" value="Unassembled WGS sequence"/>
</dbReference>
<reference evidence="9" key="1">
    <citation type="submission" date="2016-11" db="EMBL/GenBank/DDBJ databases">
        <authorList>
            <person name="Jaros S."/>
            <person name="Januszkiewicz K."/>
            <person name="Wedrychowicz H."/>
        </authorList>
    </citation>
    <scope>NUCLEOTIDE SEQUENCE [LARGE SCALE GENOMIC DNA]</scope>
    <source>
        <strain evidence="9">DSM 4029</strain>
    </source>
</reference>
<dbReference type="RefSeq" id="WP_021660418.1">
    <property type="nucleotide sequence ID" value="NZ_FQVY01000002.1"/>
</dbReference>
<dbReference type="EMBL" id="WWVX01000008">
    <property type="protein sequence ID" value="MZL70263.1"/>
    <property type="molecule type" value="Genomic_DNA"/>
</dbReference>
<dbReference type="PANTHER" id="PTHR35330:SF1">
    <property type="entry name" value="SIROHEME BIOSYNTHESIS PROTEIN MET8"/>
    <property type="match status" value="1"/>
</dbReference>
<evidence type="ECO:0000256" key="6">
    <source>
        <dbReference type="ARBA" id="ARBA00047561"/>
    </source>
</evidence>
<dbReference type="GO" id="GO:0043115">
    <property type="term" value="F:precorrin-2 dehydrogenase activity"/>
    <property type="evidence" value="ECO:0007669"/>
    <property type="project" value="UniProtKB-EC"/>
</dbReference>
<comment type="caution">
    <text evidence="8">The sequence shown here is derived from an EMBL/GenBank/DDBJ whole genome shotgun (WGS) entry which is preliminary data.</text>
</comment>
<dbReference type="EMBL" id="FQVY01000002">
    <property type="protein sequence ID" value="SHG16307.1"/>
    <property type="molecule type" value="Genomic_DNA"/>
</dbReference>
<evidence type="ECO:0000256" key="4">
    <source>
        <dbReference type="ARBA" id="ARBA00023027"/>
    </source>
</evidence>
<dbReference type="InterPro" id="IPR042518">
    <property type="entry name" value="SirC_C"/>
</dbReference>
<comment type="pathway">
    <text evidence="1">Porphyrin-containing compound metabolism; siroheme biosynthesis; sirohydrochlorin from precorrin-2: step 1/1.</text>
</comment>
<evidence type="ECO:0000313" key="8">
    <source>
        <dbReference type="EMBL" id="SHG16307.1"/>
    </source>
</evidence>
<dbReference type="SUPFAM" id="SSF51735">
    <property type="entry name" value="NAD(P)-binding Rossmann-fold domains"/>
    <property type="match status" value="1"/>
</dbReference>
<dbReference type="InterPro" id="IPR028161">
    <property type="entry name" value="Met8-like"/>
</dbReference>
<dbReference type="GO" id="GO:0004325">
    <property type="term" value="F:ferrochelatase activity"/>
    <property type="evidence" value="ECO:0007669"/>
    <property type="project" value="InterPro"/>
</dbReference>
<dbReference type="PANTHER" id="PTHR35330">
    <property type="entry name" value="SIROHEME BIOSYNTHESIS PROTEIN MET8"/>
    <property type="match status" value="1"/>
</dbReference>
<keyword evidence="5" id="KW-0627">Porphyrin biosynthesis</keyword>
<evidence type="ECO:0000313" key="9">
    <source>
        <dbReference type="Proteomes" id="UP000184089"/>
    </source>
</evidence>
<dbReference type="NCBIfam" id="TIGR01470">
    <property type="entry name" value="cysG_Nterm"/>
    <property type="match status" value="1"/>
</dbReference>
<name>A0AAQ1MEK3_9FIRM</name>
<dbReference type="InterPro" id="IPR006367">
    <property type="entry name" value="Sirohaem_synthase_N"/>
</dbReference>
<reference evidence="7 10" key="3">
    <citation type="journal article" date="2019" name="Nat. Med.">
        <title>A library of human gut bacterial isolates paired with longitudinal multiomics data enables mechanistic microbiome research.</title>
        <authorList>
            <person name="Poyet M."/>
            <person name="Groussin M."/>
            <person name="Gibbons S.M."/>
            <person name="Avila-Pacheco J."/>
            <person name="Jiang X."/>
            <person name="Kearney S.M."/>
            <person name="Perrotta A.R."/>
            <person name="Berdy B."/>
            <person name="Zhao S."/>
            <person name="Lieberman T.D."/>
            <person name="Swanson P.K."/>
            <person name="Smith M."/>
            <person name="Roesemann S."/>
            <person name="Alexander J.E."/>
            <person name="Rich S.A."/>
            <person name="Livny J."/>
            <person name="Vlamakis H."/>
            <person name="Clish C."/>
            <person name="Bullock K."/>
            <person name="Deik A."/>
            <person name="Scott J."/>
            <person name="Pierce K.A."/>
            <person name="Xavier R.J."/>
            <person name="Alm E.J."/>
        </authorList>
    </citation>
    <scope>NUCLEOTIDE SEQUENCE [LARGE SCALE GENOMIC DNA]</scope>
    <source>
        <strain evidence="7 10">BIOML-A2</strain>
    </source>
</reference>
<dbReference type="InterPro" id="IPR036291">
    <property type="entry name" value="NAD(P)-bd_dom_sf"/>
</dbReference>
<keyword evidence="10" id="KW-1185">Reference proteome</keyword>
<evidence type="ECO:0000313" key="10">
    <source>
        <dbReference type="Proteomes" id="UP000474718"/>
    </source>
</evidence>
<proteinExistence type="predicted"/>
<dbReference type="GO" id="GO:0019354">
    <property type="term" value="P:siroheme biosynthetic process"/>
    <property type="evidence" value="ECO:0007669"/>
    <property type="project" value="InterPro"/>
</dbReference>
<sequence length="196" mass="20930">MSYYPLMIQLTDRPVLLVGGGRVARRKADALLSAGAALQVVAPVLCDRLAQLAAEGAVTWRQGVFAPADLEGIFLAVACTDRREVNARIGALCRERGVLCCLCDDAEQSDTIFPAVIKRGAFQLAVSTGGKNPGLAREVKKRLSHQFGPEYAALCQESGRARRAILRAAQGAEREALLRQLDAAALEGTGLPTEED</sequence>
<keyword evidence="3" id="KW-0560">Oxidoreductase</keyword>
<dbReference type="SUPFAM" id="SSF75615">
    <property type="entry name" value="Siroheme synthase middle domains-like"/>
    <property type="match status" value="1"/>
</dbReference>
<dbReference type="Gene3D" id="1.10.8.610">
    <property type="entry name" value="SirC, precorrin-2 dehydrogenase, C-terminal helical domain-like"/>
    <property type="match status" value="1"/>
</dbReference>
<comment type="catalytic activity">
    <reaction evidence="6">
        <text>precorrin-2 + NAD(+) = sirohydrochlorin + NADH + 2 H(+)</text>
        <dbReference type="Rhea" id="RHEA:15613"/>
        <dbReference type="ChEBI" id="CHEBI:15378"/>
        <dbReference type="ChEBI" id="CHEBI:57540"/>
        <dbReference type="ChEBI" id="CHEBI:57945"/>
        <dbReference type="ChEBI" id="CHEBI:58351"/>
        <dbReference type="ChEBI" id="CHEBI:58827"/>
        <dbReference type="EC" id="1.3.1.76"/>
    </reaction>
</comment>
<dbReference type="EC" id="1.3.1.76" evidence="2"/>
<gene>
    <name evidence="7" type="ORF">GT747_10910</name>
    <name evidence="8" type="ORF">SAMN05444424_1703</name>
</gene>
<dbReference type="Gene3D" id="3.40.50.720">
    <property type="entry name" value="NAD(P)-binding Rossmann-like Domain"/>
    <property type="match status" value="1"/>
</dbReference>
<dbReference type="Proteomes" id="UP000474718">
    <property type="component" value="Unassembled WGS sequence"/>
</dbReference>
<dbReference type="Pfam" id="PF13241">
    <property type="entry name" value="NAD_binding_7"/>
    <property type="match status" value="1"/>
</dbReference>
<evidence type="ECO:0000313" key="7">
    <source>
        <dbReference type="EMBL" id="MZL70263.1"/>
    </source>
</evidence>
<evidence type="ECO:0000256" key="2">
    <source>
        <dbReference type="ARBA" id="ARBA00012400"/>
    </source>
</evidence>
<keyword evidence="4" id="KW-0520">NAD</keyword>
<dbReference type="AlphaFoldDB" id="A0AAQ1MEK3"/>
<evidence type="ECO:0000256" key="5">
    <source>
        <dbReference type="ARBA" id="ARBA00023244"/>
    </source>
</evidence>
<accession>A0AAQ1MEK3</accession>